<dbReference type="InterPro" id="IPR002622">
    <property type="entry name" value="Transposase_14"/>
</dbReference>
<comment type="caution">
    <text evidence="2">The sequence shown here is derived from an EMBL/GenBank/DDBJ whole genome shotgun (WGS) entry which is preliminary data.</text>
</comment>
<protein>
    <submittedName>
        <fullName evidence="2">Transposase</fullName>
    </submittedName>
</protein>
<evidence type="ECO:0000259" key="1">
    <source>
        <dbReference type="Pfam" id="PF01710"/>
    </source>
</evidence>
<name>A0A5C6A0X2_9BACT</name>
<accession>A0A5C6A0X2</accession>
<evidence type="ECO:0000313" key="2">
    <source>
        <dbReference type="EMBL" id="TWT93482.1"/>
    </source>
</evidence>
<feature type="domain" description="Transposase Synechocystis PCC 6803" evidence="1">
    <location>
        <begin position="5"/>
        <end position="113"/>
    </location>
</feature>
<dbReference type="SUPFAM" id="SSF46689">
    <property type="entry name" value="Homeodomain-like"/>
    <property type="match status" value="1"/>
</dbReference>
<evidence type="ECO:0000313" key="3">
    <source>
        <dbReference type="Proteomes" id="UP000317421"/>
    </source>
</evidence>
<dbReference type="InterPro" id="IPR009057">
    <property type="entry name" value="Homeodomain-like_sf"/>
</dbReference>
<dbReference type="AlphaFoldDB" id="A0A5C6A0X2"/>
<dbReference type="Proteomes" id="UP000317421">
    <property type="component" value="Unassembled WGS sequence"/>
</dbReference>
<gene>
    <name evidence="2" type="ORF">Pla108_39760</name>
</gene>
<sequence>MGSYAYSMDLCERVLADRDAGISKAAVARKYRVSTRWVYNLEKRREETGQIAPRRGRTGPKPKLAEHGERLLELVEQQPDASLRELRDRLGVAVCIGTVHNTLRRLGVTFKKSGARR</sequence>
<organism evidence="2 3">
    <name type="scientific">Botrimarina colliarenosi</name>
    <dbReference type="NCBI Taxonomy" id="2528001"/>
    <lineage>
        <taxon>Bacteria</taxon>
        <taxon>Pseudomonadati</taxon>
        <taxon>Planctomycetota</taxon>
        <taxon>Planctomycetia</taxon>
        <taxon>Pirellulales</taxon>
        <taxon>Lacipirellulaceae</taxon>
        <taxon>Botrimarina</taxon>
    </lineage>
</organism>
<dbReference type="Pfam" id="PF01710">
    <property type="entry name" value="HTH_Tnp_IS630"/>
    <property type="match status" value="1"/>
</dbReference>
<reference evidence="2 3" key="1">
    <citation type="submission" date="2019-02" db="EMBL/GenBank/DDBJ databases">
        <title>Deep-cultivation of Planctomycetes and their phenomic and genomic characterization uncovers novel biology.</title>
        <authorList>
            <person name="Wiegand S."/>
            <person name="Jogler M."/>
            <person name="Boedeker C."/>
            <person name="Pinto D."/>
            <person name="Vollmers J."/>
            <person name="Rivas-Marin E."/>
            <person name="Kohn T."/>
            <person name="Peeters S.H."/>
            <person name="Heuer A."/>
            <person name="Rast P."/>
            <person name="Oberbeckmann S."/>
            <person name="Bunk B."/>
            <person name="Jeske O."/>
            <person name="Meyerdierks A."/>
            <person name="Storesund J.E."/>
            <person name="Kallscheuer N."/>
            <person name="Luecker S."/>
            <person name="Lage O.M."/>
            <person name="Pohl T."/>
            <person name="Merkel B.J."/>
            <person name="Hornburger P."/>
            <person name="Mueller R.-W."/>
            <person name="Bruemmer F."/>
            <person name="Labrenz M."/>
            <person name="Spormann A.M."/>
            <person name="Op Den Camp H."/>
            <person name="Overmann J."/>
            <person name="Amann R."/>
            <person name="Jetten M.S.M."/>
            <person name="Mascher T."/>
            <person name="Medema M.H."/>
            <person name="Devos D.P."/>
            <person name="Kaster A.-K."/>
            <person name="Ovreas L."/>
            <person name="Rohde M."/>
            <person name="Galperin M.Y."/>
            <person name="Jogler C."/>
        </authorList>
    </citation>
    <scope>NUCLEOTIDE SEQUENCE [LARGE SCALE GENOMIC DNA]</scope>
    <source>
        <strain evidence="2 3">Pla108</strain>
    </source>
</reference>
<dbReference type="EMBL" id="SJPR01000008">
    <property type="protein sequence ID" value="TWT93482.1"/>
    <property type="molecule type" value="Genomic_DNA"/>
</dbReference>
<proteinExistence type="predicted"/>
<keyword evidence="3" id="KW-1185">Reference proteome</keyword>